<comment type="catalytic activity">
    <reaction evidence="7 8">
        <text>sucrose 6(F)-phosphate + H2O = sucrose + phosphate</text>
        <dbReference type="Rhea" id="RHEA:19289"/>
        <dbReference type="ChEBI" id="CHEBI:15377"/>
        <dbReference type="ChEBI" id="CHEBI:17992"/>
        <dbReference type="ChEBI" id="CHEBI:43474"/>
        <dbReference type="ChEBI" id="CHEBI:57723"/>
        <dbReference type="EC" id="3.1.3.24"/>
    </reaction>
</comment>
<dbReference type="SUPFAM" id="SSF56784">
    <property type="entry name" value="HAD-like"/>
    <property type="match status" value="1"/>
</dbReference>
<dbReference type="InterPro" id="IPR012847">
    <property type="entry name" value="Sucrose_phosphatase_pln/cyn"/>
</dbReference>
<feature type="domain" description="Sucrose-phosphatase C-terminal" evidence="11">
    <location>
        <begin position="290"/>
        <end position="413"/>
    </location>
</feature>
<accession>W1NE50</accession>
<comment type="similarity">
    <text evidence="3 8">Belongs to the sucrose phosphatase family.</text>
</comment>
<dbReference type="NCBIfam" id="TIGR01485">
    <property type="entry name" value="SPP_plant-cyano"/>
    <property type="match status" value="1"/>
</dbReference>
<keyword evidence="13" id="KW-1185">Reference proteome</keyword>
<feature type="compositionally biased region" description="Basic and acidic residues" evidence="9">
    <location>
        <begin position="425"/>
        <end position="435"/>
    </location>
</feature>
<dbReference type="NCBIfam" id="TIGR01482">
    <property type="entry name" value="SPP-subfamily"/>
    <property type="match status" value="1"/>
</dbReference>
<dbReference type="GO" id="GO:0050307">
    <property type="term" value="F:sucrose-phosphate phosphatase activity"/>
    <property type="evidence" value="ECO:0007669"/>
    <property type="project" value="UniProtKB-UniRule"/>
</dbReference>
<dbReference type="InterPro" id="IPR006380">
    <property type="entry name" value="SPP-like_dom"/>
</dbReference>
<evidence type="ECO:0000256" key="8">
    <source>
        <dbReference type="RuleBase" id="RU368007"/>
    </source>
</evidence>
<dbReference type="Gramene" id="ERM93649">
    <property type="protein sequence ID" value="ERM93649"/>
    <property type="gene ID" value="AMTR_s00004p00156880"/>
</dbReference>
<dbReference type="SFLD" id="SFLDG01141">
    <property type="entry name" value="C2.B.1:_Sucrose_Phosphatase_Li"/>
    <property type="match status" value="1"/>
</dbReference>
<reference evidence="13" key="1">
    <citation type="journal article" date="2013" name="Science">
        <title>The Amborella genome and the evolution of flowering plants.</title>
        <authorList>
            <consortium name="Amborella Genome Project"/>
        </authorList>
    </citation>
    <scope>NUCLEOTIDE SEQUENCE [LARGE SCALE GENOMIC DNA]</scope>
</reference>
<dbReference type="InterPro" id="IPR006379">
    <property type="entry name" value="HAD-SF_hydro_IIB"/>
</dbReference>
<comment type="cofactor">
    <cofactor evidence="1 8">
        <name>Mg(2+)</name>
        <dbReference type="ChEBI" id="CHEBI:18420"/>
    </cofactor>
</comment>
<dbReference type="AlphaFoldDB" id="W1NE50"/>
<dbReference type="CDD" id="cd02605">
    <property type="entry name" value="HAD_SPP"/>
    <property type="match status" value="1"/>
</dbReference>
<dbReference type="eggNOG" id="ENOG502QTVT">
    <property type="taxonomic scope" value="Eukaryota"/>
</dbReference>
<dbReference type="Gene3D" id="3.10.450.50">
    <property type="match status" value="1"/>
</dbReference>
<organism evidence="12 13">
    <name type="scientific">Amborella trichopoda</name>
    <dbReference type="NCBI Taxonomy" id="13333"/>
    <lineage>
        <taxon>Eukaryota</taxon>
        <taxon>Viridiplantae</taxon>
        <taxon>Streptophyta</taxon>
        <taxon>Embryophyta</taxon>
        <taxon>Tracheophyta</taxon>
        <taxon>Spermatophyta</taxon>
        <taxon>Magnoliopsida</taxon>
        <taxon>Amborellales</taxon>
        <taxon>Amborellaceae</taxon>
        <taxon>Amborella</taxon>
    </lineage>
</organism>
<comment type="pathway">
    <text evidence="2 8">Glycan biosynthesis; sucrose biosynthesis; sucrose from D-fructose 6-phosphate and UDP-alpha-D-glucose: step 2/2.</text>
</comment>
<evidence type="ECO:0000256" key="7">
    <source>
        <dbReference type="ARBA" id="ARBA00048036"/>
    </source>
</evidence>
<dbReference type="HOGENOM" id="CLU_030534_1_0_1"/>
<comment type="function">
    <text evidence="8">Catalyzes the final step of sucrose synthesis.</text>
</comment>
<dbReference type="Pfam" id="PF05116">
    <property type="entry name" value="S6PP"/>
    <property type="match status" value="1"/>
</dbReference>
<proteinExistence type="inferred from homology"/>
<dbReference type="PANTHER" id="PTHR46521:SF4">
    <property type="entry name" value="SUCROSE-PHOSPHATASE 2-RELATED"/>
    <property type="match status" value="1"/>
</dbReference>
<dbReference type="SFLD" id="SFLDF00043">
    <property type="entry name" value="sucrose-phosphatase"/>
    <property type="match status" value="1"/>
</dbReference>
<dbReference type="EMBL" id="KI397628">
    <property type="protein sequence ID" value="ERM93649.1"/>
    <property type="molecule type" value="Genomic_DNA"/>
</dbReference>
<evidence type="ECO:0000256" key="6">
    <source>
        <dbReference type="ARBA" id="ARBA00022842"/>
    </source>
</evidence>
<evidence type="ECO:0000256" key="3">
    <source>
        <dbReference type="ARBA" id="ARBA00007211"/>
    </source>
</evidence>
<dbReference type="GO" id="GO:0000287">
    <property type="term" value="F:magnesium ion binding"/>
    <property type="evidence" value="ECO:0007669"/>
    <property type="project" value="UniProtKB-UniRule"/>
</dbReference>
<dbReference type="UniPathway" id="UPA00371">
    <property type="reaction ID" value="UER00546"/>
</dbReference>
<evidence type="ECO:0000256" key="4">
    <source>
        <dbReference type="ARBA" id="ARBA00011738"/>
    </source>
</evidence>
<dbReference type="InterPro" id="IPR032710">
    <property type="entry name" value="NTF2-like_dom_sf"/>
</dbReference>
<dbReference type="NCBIfam" id="TIGR01484">
    <property type="entry name" value="HAD-SF-IIB"/>
    <property type="match status" value="1"/>
</dbReference>
<dbReference type="Proteomes" id="UP000017836">
    <property type="component" value="Unassembled WGS sequence"/>
</dbReference>
<evidence type="ECO:0000259" key="10">
    <source>
        <dbReference type="Pfam" id="PF05116"/>
    </source>
</evidence>
<feature type="region of interest" description="Disordered" evidence="9">
    <location>
        <begin position="417"/>
        <end position="451"/>
    </location>
</feature>
<dbReference type="SUPFAM" id="SSF54427">
    <property type="entry name" value="NTF2-like"/>
    <property type="match status" value="1"/>
</dbReference>
<evidence type="ECO:0000313" key="12">
    <source>
        <dbReference type="EMBL" id="ERM93649.1"/>
    </source>
</evidence>
<keyword evidence="6 8" id="KW-0460">Magnesium</keyword>
<comment type="subunit">
    <text evidence="4 8">Homodimer.</text>
</comment>
<evidence type="ECO:0000259" key="11">
    <source>
        <dbReference type="Pfam" id="PF08472"/>
    </source>
</evidence>
<dbReference type="Gene3D" id="3.40.50.1000">
    <property type="entry name" value="HAD superfamily/HAD-like"/>
    <property type="match status" value="1"/>
</dbReference>
<keyword evidence="5 8" id="KW-0378">Hydrolase</keyword>
<evidence type="ECO:0000313" key="13">
    <source>
        <dbReference type="Proteomes" id="UP000017836"/>
    </source>
</evidence>
<evidence type="ECO:0000256" key="1">
    <source>
        <dbReference type="ARBA" id="ARBA00001946"/>
    </source>
</evidence>
<dbReference type="PANTHER" id="PTHR46521">
    <property type="entry name" value="SUCROSE-PHOSPHATASE 2-RELATED"/>
    <property type="match status" value="1"/>
</dbReference>
<dbReference type="InterPro" id="IPR036412">
    <property type="entry name" value="HAD-like_sf"/>
</dbReference>
<feature type="domain" description="Sucrose phosphatase-like" evidence="10">
    <location>
        <begin position="16"/>
        <end position="267"/>
    </location>
</feature>
<protein>
    <recommendedName>
        <fullName evidence="8">Sucrose-phosphatase</fullName>
        <ecNumber evidence="8">3.1.3.24</ecNumber>
    </recommendedName>
</protein>
<dbReference type="EC" id="3.1.3.24" evidence="8"/>
<dbReference type="Pfam" id="PF08472">
    <property type="entry name" value="S6PP_C"/>
    <property type="match status" value="1"/>
</dbReference>
<dbReference type="OMA" id="FNLWELE"/>
<name>W1NE50_AMBTC</name>
<evidence type="ECO:0000256" key="2">
    <source>
        <dbReference type="ARBA" id="ARBA00005070"/>
    </source>
</evidence>
<dbReference type="SFLD" id="SFLDS00003">
    <property type="entry name" value="Haloacid_Dehalogenase"/>
    <property type="match status" value="1"/>
</dbReference>
<evidence type="ECO:0000256" key="5">
    <source>
        <dbReference type="ARBA" id="ARBA00022801"/>
    </source>
</evidence>
<dbReference type="Gene3D" id="3.90.1070.10">
    <property type="match status" value="1"/>
</dbReference>
<dbReference type="InterPro" id="IPR051518">
    <property type="entry name" value="Sucrose_Phosphatase"/>
</dbReference>
<dbReference type="InterPro" id="IPR013679">
    <property type="entry name" value="SPP_C"/>
</dbReference>
<evidence type="ECO:0000256" key="9">
    <source>
        <dbReference type="SAM" id="MobiDB-lite"/>
    </source>
</evidence>
<dbReference type="SFLD" id="SFLDG01140">
    <property type="entry name" value="C2.B:_Phosphomannomutase_and_P"/>
    <property type="match status" value="1"/>
</dbReference>
<dbReference type="GO" id="GO:0005986">
    <property type="term" value="P:sucrose biosynthetic process"/>
    <property type="evidence" value="ECO:0007669"/>
    <property type="project" value="UniProtKB-UniRule"/>
</dbReference>
<dbReference type="InterPro" id="IPR023214">
    <property type="entry name" value="HAD_sf"/>
</dbReference>
<gene>
    <name evidence="12" type="ORF">AMTR_s00004p00156880</name>
</gene>
<dbReference type="STRING" id="13333.W1NE50"/>
<sequence length="493" mass="55504">MVTGCANMDRLNGPARLMIVSDLDHTMVDHHDPENLSILQFNALWEANFRLDSLLVFSTGRSPTLYKQLRREKPMLTPDITIMSVGTEITYGESMVPDDGWEEFLNQKWDRNIVIEETAKFPQLQFQSGTEQRPHKVSFYVEKEHVQEIMKSLSERLEKRGLDIKIIYSGGMDLDVLPQEAGKGQALAYLLKKFKSEARPPVNTLVCGDSGNDAELFSVPDVYGVMVSNAQEELLHWYSQNAKHNPKVIHATEKCAAGIIQAIGHFGLGPGASPRDVTDYSQSKSGTLTPAHEIVKFYTLYEKWRRGEVGNAESHLQDLKRTCQPNGVAVHPWGFEQPLHECINALGSCYGDKQGKKFCVWVDKVSSSQIGSDIWLVKFDKWEMVDEERRCCLTTVLLQLQNVRGGEKQANLTGKTNTVTNANEGHSKVAMRKDQNSPQRLVPHSSPRSSEIYKRQKTKTILKGRSHPHRPDLILCSSHPLSSLADISVKKRP</sequence>